<dbReference type="EMBL" id="CP034562">
    <property type="protein sequence ID" value="AZQ61417.1"/>
    <property type="molecule type" value="Genomic_DNA"/>
</dbReference>
<gene>
    <name evidence="1" type="ORF">EI427_04010</name>
</gene>
<organism evidence="1 2">
    <name type="scientific">Flammeovirga pectinis</name>
    <dbReference type="NCBI Taxonomy" id="2494373"/>
    <lineage>
        <taxon>Bacteria</taxon>
        <taxon>Pseudomonadati</taxon>
        <taxon>Bacteroidota</taxon>
        <taxon>Cytophagia</taxon>
        <taxon>Cytophagales</taxon>
        <taxon>Flammeovirgaceae</taxon>
        <taxon>Flammeovirga</taxon>
    </lineage>
</organism>
<dbReference type="KEGG" id="fll:EI427_04010"/>
<reference evidence="1 2" key="1">
    <citation type="submission" date="2018-12" db="EMBL/GenBank/DDBJ databases">
        <title>Flammeovirga pectinis sp. nov., isolated from the gut of the Korean scallop, Patinopecten yessoensis.</title>
        <authorList>
            <person name="Bae J.-W."/>
            <person name="Jeong Y.-S."/>
            <person name="Kang W."/>
        </authorList>
    </citation>
    <scope>NUCLEOTIDE SEQUENCE [LARGE SCALE GENOMIC DNA]</scope>
    <source>
        <strain evidence="1 2">L12M1</strain>
    </source>
</reference>
<evidence type="ECO:0000313" key="2">
    <source>
        <dbReference type="Proteomes" id="UP000267268"/>
    </source>
</evidence>
<dbReference type="Proteomes" id="UP000267268">
    <property type="component" value="Chromosome 1"/>
</dbReference>
<name>A0A3S9NZQ6_9BACT</name>
<evidence type="ECO:0000313" key="1">
    <source>
        <dbReference type="EMBL" id="AZQ61417.1"/>
    </source>
</evidence>
<keyword evidence="2" id="KW-1185">Reference proteome</keyword>
<protein>
    <recommendedName>
        <fullName evidence="3">DUF1835 domain-containing protein</fullName>
    </recommendedName>
</protein>
<accession>A0A3S9NZQ6</accession>
<sequence>MDYHILNGDSSYVLWTQNNFSAVPIIFREMLVEGDCRGELLSDAFFNSRRHYFSYNYAISPEEYDKLSTSELIKITKIENAGEIVLWFEYDLFCQINMMSVLAYLATIEKLKSKVSIIITSANKGLGEYLPTAYQKLYEERIELNSKDLKYALLFWKKYLSEDINDFIPYIHQHTKPFVFLEKAMKAHLERFPNNRSGINKLERRVLKFINESNLTKHQLVGALLRRQSWEGYGDMQYENIIKSIQPLLIIENKEGVFELTLLGSAVFRGKQKFDDASLHYTYIGGARRGDYYFDEGKNLVVERK</sequence>
<dbReference type="AlphaFoldDB" id="A0A3S9NZQ6"/>
<dbReference type="RefSeq" id="WP_126611874.1">
    <property type="nucleotide sequence ID" value="NZ_CP034562.1"/>
</dbReference>
<proteinExistence type="predicted"/>
<dbReference type="OrthoDB" id="127805at2"/>
<evidence type="ECO:0008006" key="3">
    <source>
        <dbReference type="Google" id="ProtNLM"/>
    </source>
</evidence>